<evidence type="ECO:0000313" key="1">
    <source>
        <dbReference type="EMBL" id="RNA29505.1"/>
    </source>
</evidence>
<sequence length="61" mass="7467">MISWILFQNKNRVKCKQDRVSFYQLRQLNKTLIETANNYFLLFDKRDLKKGQLARPLARHR</sequence>
<organism evidence="1 2">
    <name type="scientific">Brachionus plicatilis</name>
    <name type="common">Marine rotifer</name>
    <name type="synonym">Brachionus muelleri</name>
    <dbReference type="NCBI Taxonomy" id="10195"/>
    <lineage>
        <taxon>Eukaryota</taxon>
        <taxon>Metazoa</taxon>
        <taxon>Spiralia</taxon>
        <taxon>Gnathifera</taxon>
        <taxon>Rotifera</taxon>
        <taxon>Eurotatoria</taxon>
        <taxon>Monogononta</taxon>
        <taxon>Pseudotrocha</taxon>
        <taxon>Ploima</taxon>
        <taxon>Brachionidae</taxon>
        <taxon>Brachionus</taxon>
    </lineage>
</organism>
<name>A0A3M7S1K2_BRAPC</name>
<protein>
    <submittedName>
        <fullName evidence="1">Uncharacterized protein</fullName>
    </submittedName>
</protein>
<keyword evidence="2" id="KW-1185">Reference proteome</keyword>
<proteinExistence type="predicted"/>
<reference evidence="1 2" key="1">
    <citation type="journal article" date="2018" name="Sci. Rep.">
        <title>Genomic signatures of local adaptation to the degree of environmental predictability in rotifers.</title>
        <authorList>
            <person name="Franch-Gras L."/>
            <person name="Hahn C."/>
            <person name="Garcia-Roger E.M."/>
            <person name="Carmona M.J."/>
            <person name="Serra M."/>
            <person name="Gomez A."/>
        </authorList>
    </citation>
    <scope>NUCLEOTIDE SEQUENCE [LARGE SCALE GENOMIC DNA]</scope>
    <source>
        <strain evidence="1">HYR1</strain>
    </source>
</reference>
<dbReference type="AlphaFoldDB" id="A0A3M7S1K2"/>
<dbReference type="Proteomes" id="UP000276133">
    <property type="component" value="Unassembled WGS sequence"/>
</dbReference>
<comment type="caution">
    <text evidence="1">The sequence shown here is derived from an EMBL/GenBank/DDBJ whole genome shotgun (WGS) entry which is preliminary data.</text>
</comment>
<accession>A0A3M7S1K2</accession>
<gene>
    <name evidence="1" type="ORF">BpHYR1_048915</name>
</gene>
<dbReference type="EMBL" id="REGN01002211">
    <property type="protein sequence ID" value="RNA29505.1"/>
    <property type="molecule type" value="Genomic_DNA"/>
</dbReference>
<evidence type="ECO:0000313" key="2">
    <source>
        <dbReference type="Proteomes" id="UP000276133"/>
    </source>
</evidence>